<keyword evidence="2 5" id="KW-0812">Transmembrane</keyword>
<evidence type="ECO:0000259" key="6">
    <source>
        <dbReference type="PROSITE" id="PS50850"/>
    </source>
</evidence>
<evidence type="ECO:0000256" key="2">
    <source>
        <dbReference type="ARBA" id="ARBA00022692"/>
    </source>
</evidence>
<feature type="domain" description="Major facilitator superfamily (MFS) profile" evidence="6">
    <location>
        <begin position="232"/>
        <end position="415"/>
    </location>
</feature>
<dbReference type="InterPro" id="IPR011701">
    <property type="entry name" value="MFS"/>
</dbReference>
<dbReference type="InterPro" id="IPR036259">
    <property type="entry name" value="MFS_trans_sf"/>
</dbReference>
<dbReference type="Gene3D" id="1.20.1250.20">
    <property type="entry name" value="MFS general substrate transporter like domains"/>
    <property type="match status" value="1"/>
</dbReference>
<comment type="caution">
    <text evidence="7">The sequence shown here is derived from an EMBL/GenBank/DDBJ whole genome shotgun (WGS) entry which is preliminary data.</text>
</comment>
<dbReference type="PANTHER" id="PTHR23542:SF1">
    <property type="entry name" value="MAJOR FACILITATOR SUPERFAMILY (MFS) PROFILE DOMAIN-CONTAINING PROTEIN"/>
    <property type="match status" value="1"/>
</dbReference>
<dbReference type="InterPro" id="IPR020846">
    <property type="entry name" value="MFS_dom"/>
</dbReference>
<organism evidence="7 8">
    <name type="scientific">Leucobacter ruminantium</name>
    <dbReference type="NCBI Taxonomy" id="1289170"/>
    <lineage>
        <taxon>Bacteria</taxon>
        <taxon>Bacillati</taxon>
        <taxon>Actinomycetota</taxon>
        <taxon>Actinomycetes</taxon>
        <taxon>Micrococcales</taxon>
        <taxon>Microbacteriaceae</taxon>
        <taxon>Leucobacter</taxon>
    </lineage>
</organism>
<dbReference type="GO" id="GO:0005886">
    <property type="term" value="C:plasma membrane"/>
    <property type="evidence" value="ECO:0007669"/>
    <property type="project" value="UniProtKB-SubCell"/>
</dbReference>
<dbReference type="SUPFAM" id="SSF103473">
    <property type="entry name" value="MFS general substrate transporter"/>
    <property type="match status" value="1"/>
</dbReference>
<dbReference type="RefSeq" id="WP_208044627.1">
    <property type="nucleotide sequence ID" value="NZ_JAGDYL010000003.1"/>
</dbReference>
<name>A0A939RY61_9MICO</name>
<dbReference type="AlphaFoldDB" id="A0A939RY61"/>
<evidence type="ECO:0000256" key="5">
    <source>
        <dbReference type="SAM" id="Phobius"/>
    </source>
</evidence>
<proteinExistence type="predicted"/>
<gene>
    <name evidence="7" type="ORF">J4H91_02195</name>
</gene>
<feature type="transmembrane region" description="Helical" evidence="5">
    <location>
        <begin position="113"/>
        <end position="130"/>
    </location>
</feature>
<feature type="transmembrane region" description="Helical" evidence="5">
    <location>
        <begin position="355"/>
        <end position="378"/>
    </location>
</feature>
<dbReference type="Proteomes" id="UP000664398">
    <property type="component" value="Unassembled WGS sequence"/>
</dbReference>
<evidence type="ECO:0000256" key="3">
    <source>
        <dbReference type="ARBA" id="ARBA00022989"/>
    </source>
</evidence>
<evidence type="ECO:0000256" key="4">
    <source>
        <dbReference type="ARBA" id="ARBA00023136"/>
    </source>
</evidence>
<reference evidence="7" key="1">
    <citation type="submission" date="2021-03" db="EMBL/GenBank/DDBJ databases">
        <title>Leucobacter chromiisoli sp. nov., isolated from chromium-containing soil of chemical plant.</title>
        <authorList>
            <person name="Xu Z."/>
        </authorList>
    </citation>
    <scope>NUCLEOTIDE SEQUENCE</scope>
    <source>
        <strain evidence="7">A2</strain>
    </source>
</reference>
<keyword evidence="4 5" id="KW-0472">Membrane</keyword>
<evidence type="ECO:0000313" key="7">
    <source>
        <dbReference type="EMBL" id="MBO1804129.1"/>
    </source>
</evidence>
<keyword evidence="3 5" id="KW-1133">Transmembrane helix</keyword>
<dbReference type="PROSITE" id="PS50850">
    <property type="entry name" value="MFS"/>
    <property type="match status" value="1"/>
</dbReference>
<dbReference type="Pfam" id="PF07690">
    <property type="entry name" value="MFS_1"/>
    <property type="match status" value="1"/>
</dbReference>
<dbReference type="GO" id="GO:0022857">
    <property type="term" value="F:transmembrane transporter activity"/>
    <property type="evidence" value="ECO:0007669"/>
    <property type="project" value="InterPro"/>
</dbReference>
<sequence length="415" mass="42314">MPQVETNNSPDTKRATLFSHTGFAYFPLAIVARLPFAMVVVGVLTLIVSSRGSVEIGGLGSAMVGLGSAIVGPLIGAAADRFGQRPTLLVSAAANSAALGLLAWAAYADISVWWVFAAAFCVGASVPQVSPMSRSRLVTIITSRLPADRAPRTLSTTLAYESTADEIVFVFGPVVVGVLATVLGAWAPVAGAAVLTLVFVVAFALHRTAVPARTRAERAATLAPAGDLLRPTLLVTVLGIFGVGLVFGTVLTSLTAFMQARGEAEAAGVLYGVMGLGSAIFALSVALFSTRFTLRYRWLVFSACIVAGATVLSQAETVGWVIAGLALTGIGIGPLLVTIYGFGAARSPEGRSATVMTMLGSAIMLGQSLAAGVTGAVAESQGVAAAQFLPLCAAGLTLATGIANWALTRTTAEAR</sequence>
<feature type="transmembrane region" description="Helical" evidence="5">
    <location>
        <begin position="231"/>
        <end position="257"/>
    </location>
</feature>
<feature type="transmembrane region" description="Helical" evidence="5">
    <location>
        <begin position="192"/>
        <end position="210"/>
    </location>
</feature>
<protein>
    <submittedName>
        <fullName evidence="7">MFS transporter</fullName>
    </submittedName>
</protein>
<feature type="transmembrane region" description="Helical" evidence="5">
    <location>
        <begin position="56"/>
        <end position="76"/>
    </location>
</feature>
<comment type="subcellular location">
    <subcellularLocation>
        <location evidence="1">Cell membrane</location>
        <topology evidence="1">Multi-pass membrane protein</topology>
    </subcellularLocation>
</comment>
<dbReference type="EMBL" id="JAGDYL010000003">
    <property type="protein sequence ID" value="MBO1804129.1"/>
    <property type="molecule type" value="Genomic_DNA"/>
</dbReference>
<evidence type="ECO:0000313" key="8">
    <source>
        <dbReference type="Proteomes" id="UP000664398"/>
    </source>
</evidence>
<feature type="transmembrane region" description="Helical" evidence="5">
    <location>
        <begin position="296"/>
        <end position="315"/>
    </location>
</feature>
<feature type="transmembrane region" description="Helical" evidence="5">
    <location>
        <begin position="23"/>
        <end position="50"/>
    </location>
</feature>
<keyword evidence="8" id="KW-1185">Reference proteome</keyword>
<feature type="transmembrane region" description="Helical" evidence="5">
    <location>
        <begin position="167"/>
        <end position="186"/>
    </location>
</feature>
<evidence type="ECO:0000256" key="1">
    <source>
        <dbReference type="ARBA" id="ARBA00004651"/>
    </source>
</evidence>
<feature type="transmembrane region" description="Helical" evidence="5">
    <location>
        <begin position="321"/>
        <end position="343"/>
    </location>
</feature>
<feature type="transmembrane region" description="Helical" evidence="5">
    <location>
        <begin position="384"/>
        <end position="407"/>
    </location>
</feature>
<accession>A0A939RY61</accession>
<feature type="transmembrane region" description="Helical" evidence="5">
    <location>
        <begin position="269"/>
        <end position="289"/>
    </location>
</feature>
<dbReference type="PANTHER" id="PTHR23542">
    <property type="match status" value="1"/>
</dbReference>